<dbReference type="InterPro" id="IPR003772">
    <property type="entry name" value="YceD"/>
</dbReference>
<evidence type="ECO:0000313" key="1">
    <source>
        <dbReference type="EMBL" id="OUS15432.1"/>
    </source>
</evidence>
<dbReference type="Pfam" id="PF02620">
    <property type="entry name" value="YceD"/>
    <property type="match status" value="1"/>
</dbReference>
<name>A0A1Z8AYM0_9FLAO</name>
<evidence type="ECO:0000313" key="2">
    <source>
        <dbReference type="Proteomes" id="UP000196102"/>
    </source>
</evidence>
<sequence>MELKAFTISFAGLKQGKHLFKYEVDNTFFENFGFEEFNSSSITVEAQLDKRNTIMDLLLEARGSVNVNCDVTNEPFDLDVEASMDLVIKFGEAFNDDNEELLILSHGEYEFNIAQYVYEMIALSIPQKRVHPGVEDGSLESDVLEKLEELRVSSPEENKSEEIDPRWDALKKLKTDNNL</sequence>
<gene>
    <name evidence="1" type="ORF">A9Q93_06720</name>
</gene>
<reference evidence="2" key="1">
    <citation type="journal article" date="2017" name="Proc. Natl. Acad. Sci. U.S.A.">
        <title>Simulation of Deepwater Horizon oil plume reveals substrate specialization within a complex community of hydrocarbon-degraders.</title>
        <authorList>
            <person name="Hu P."/>
            <person name="Dubinsky E.A."/>
            <person name="Probst A.J."/>
            <person name="Wang J."/>
            <person name="Sieber C.M.K."/>
            <person name="Tom L.M."/>
            <person name="Gardinali P."/>
            <person name="Banfield J.F."/>
            <person name="Atlas R.M."/>
            <person name="Andersen G.L."/>
        </authorList>
    </citation>
    <scope>NUCLEOTIDE SEQUENCE [LARGE SCALE GENOMIC DNA]</scope>
</reference>
<accession>A0A1Z8AYM0</accession>
<proteinExistence type="predicted"/>
<dbReference type="Proteomes" id="UP000196102">
    <property type="component" value="Unassembled WGS sequence"/>
</dbReference>
<dbReference type="EMBL" id="MAAX01000108">
    <property type="protein sequence ID" value="OUS15432.1"/>
    <property type="molecule type" value="Genomic_DNA"/>
</dbReference>
<dbReference type="RefSeq" id="WP_303686637.1">
    <property type="nucleotide sequence ID" value="NZ_CAJXYO010000001.1"/>
</dbReference>
<comment type="caution">
    <text evidence="1">The sequence shown here is derived from an EMBL/GenBank/DDBJ whole genome shotgun (WGS) entry which is preliminary data.</text>
</comment>
<organism evidence="1 2">
    <name type="scientific">Nonlabens dokdonensis</name>
    <dbReference type="NCBI Taxonomy" id="328515"/>
    <lineage>
        <taxon>Bacteria</taxon>
        <taxon>Pseudomonadati</taxon>
        <taxon>Bacteroidota</taxon>
        <taxon>Flavobacteriia</taxon>
        <taxon>Flavobacteriales</taxon>
        <taxon>Flavobacteriaceae</taxon>
        <taxon>Nonlabens</taxon>
    </lineage>
</organism>
<dbReference type="AlphaFoldDB" id="A0A1Z8AYM0"/>
<keyword evidence="1" id="KW-0238">DNA-binding</keyword>
<dbReference type="GO" id="GO:0003677">
    <property type="term" value="F:DNA binding"/>
    <property type="evidence" value="ECO:0007669"/>
    <property type="project" value="UniProtKB-KW"/>
</dbReference>
<protein>
    <submittedName>
        <fullName evidence="1">DNA-binding protein</fullName>
    </submittedName>
</protein>